<comment type="function">
    <text evidence="1">Lipid phosphatase which dephosphorylates phosphatidylglycerophosphate (PGP) to phosphatidylglycerol (PG).</text>
</comment>
<keyword evidence="2" id="KW-1133">Transmembrane helix</keyword>
<evidence type="ECO:0000313" key="4">
    <source>
        <dbReference type="EMBL" id="SDU10010.1"/>
    </source>
</evidence>
<keyword evidence="5" id="KW-1185">Reference proteome</keyword>
<keyword evidence="1" id="KW-1208">Phospholipid metabolism</keyword>
<dbReference type="OrthoDB" id="9804091at2"/>
<dbReference type="STRING" id="1245526.SAMN05216580_1367"/>
<keyword evidence="1" id="KW-0442">Lipid degradation</keyword>
<sequence length="164" mass="17855">MGKPERPDIAPPSVWRNPWHFVAFGFGSGAIRPAPGTWGTLAGLAFVPLLQALPAWGYLAAIVLGALFGCWLCGKVSRDLGVHDHGGIVWDEIVGIWIACWLAPPGWPWLLAGFVLFRVLDILKPWPIRWVDRHVHGGTGIMLDDLLAGVGAWALLQLGARWLG</sequence>
<comment type="cofactor">
    <cofactor evidence="1">
        <name>Mg(2+)</name>
        <dbReference type="ChEBI" id="CHEBI:18420"/>
    </cofactor>
</comment>
<feature type="domain" description="YutG/PgpA" evidence="3">
    <location>
        <begin position="22"/>
        <end position="158"/>
    </location>
</feature>
<feature type="transmembrane region" description="Helical" evidence="2">
    <location>
        <begin position="94"/>
        <end position="117"/>
    </location>
</feature>
<dbReference type="PANTHER" id="PTHR36305">
    <property type="entry name" value="PHOSPHATIDYLGLYCEROPHOSPHATASE A"/>
    <property type="match status" value="1"/>
</dbReference>
<dbReference type="GO" id="GO:0009395">
    <property type="term" value="P:phospholipid catabolic process"/>
    <property type="evidence" value="ECO:0007669"/>
    <property type="project" value="UniProtKB-KW"/>
</dbReference>
<comment type="subcellular location">
    <subcellularLocation>
        <location evidence="1">Cell inner membrane</location>
        <topology evidence="1">Multi-pass membrane protein</topology>
    </subcellularLocation>
</comment>
<accession>A0A1H2FRN5</accession>
<keyword evidence="1" id="KW-0997">Cell inner membrane</keyword>
<proteinExistence type="predicted"/>
<dbReference type="UniPathway" id="UPA00084">
    <property type="reaction ID" value="UER00504"/>
</dbReference>
<evidence type="ECO:0000256" key="2">
    <source>
        <dbReference type="SAM" id="Phobius"/>
    </source>
</evidence>
<feature type="transmembrane region" description="Helical" evidence="2">
    <location>
        <begin position="55"/>
        <end position="73"/>
    </location>
</feature>
<dbReference type="PANTHER" id="PTHR36305:SF1">
    <property type="entry name" value="PHOSPHATIDYLGLYCEROPHOSPHATASE A"/>
    <property type="match status" value="1"/>
</dbReference>
<keyword evidence="1" id="KW-0443">Lipid metabolism</keyword>
<name>A0A1H2FRN5_9GAMM</name>
<dbReference type="GO" id="GO:0006655">
    <property type="term" value="P:phosphatidylglycerol biosynthetic process"/>
    <property type="evidence" value="ECO:0007669"/>
    <property type="project" value="UniProtKB-UniPathway"/>
</dbReference>
<dbReference type="CDD" id="cd06971">
    <property type="entry name" value="PgpA"/>
    <property type="match status" value="1"/>
</dbReference>
<dbReference type="PIRSF" id="PIRSF006162">
    <property type="entry name" value="PgpA"/>
    <property type="match status" value="1"/>
</dbReference>
<dbReference type="Pfam" id="PF04608">
    <property type="entry name" value="PgpA"/>
    <property type="match status" value="1"/>
</dbReference>
<dbReference type="GO" id="GO:0008962">
    <property type="term" value="F:phosphatidylglycerophosphatase activity"/>
    <property type="evidence" value="ECO:0007669"/>
    <property type="project" value="UniProtKB-EC"/>
</dbReference>
<keyword evidence="1" id="KW-0479">Metal-binding</keyword>
<evidence type="ECO:0000313" key="5">
    <source>
        <dbReference type="Proteomes" id="UP000243063"/>
    </source>
</evidence>
<evidence type="ECO:0000259" key="3">
    <source>
        <dbReference type="Pfam" id="PF04608"/>
    </source>
</evidence>
<dbReference type="EMBL" id="LT629780">
    <property type="protein sequence ID" value="SDU10010.1"/>
    <property type="molecule type" value="Genomic_DNA"/>
</dbReference>
<dbReference type="AlphaFoldDB" id="A0A1H2FRN5"/>
<dbReference type="InterPro" id="IPR026037">
    <property type="entry name" value="PgpA"/>
</dbReference>
<dbReference type="EC" id="3.1.3.27" evidence="1"/>
<keyword evidence="1" id="KW-0460">Magnesium</keyword>
<gene>
    <name evidence="4" type="ORF">SAMN05216580_1367</name>
</gene>
<dbReference type="InterPro" id="IPR007686">
    <property type="entry name" value="YutG/PgpA"/>
</dbReference>
<organism evidence="4 5">
    <name type="scientific">Geopseudomonas guangdongensis</name>
    <dbReference type="NCBI Taxonomy" id="1245526"/>
    <lineage>
        <taxon>Bacteria</taxon>
        <taxon>Pseudomonadati</taxon>
        <taxon>Pseudomonadota</taxon>
        <taxon>Gammaproteobacteria</taxon>
        <taxon>Pseudomonadales</taxon>
        <taxon>Pseudomonadaceae</taxon>
        <taxon>Geopseudomonas</taxon>
    </lineage>
</organism>
<comment type="catalytic activity">
    <reaction evidence="1">
        <text>a 1,2-diacyl-sn-glycero-3-phospho-(1'-sn-glycero-3'-phosphate) + H2O = a 1,2-diacyl-sn-glycero-3-phospho-(1'-sn-glycerol) + phosphate</text>
        <dbReference type="Rhea" id="RHEA:33751"/>
        <dbReference type="ChEBI" id="CHEBI:15377"/>
        <dbReference type="ChEBI" id="CHEBI:43474"/>
        <dbReference type="ChEBI" id="CHEBI:60110"/>
        <dbReference type="ChEBI" id="CHEBI:64716"/>
        <dbReference type="EC" id="3.1.3.27"/>
    </reaction>
</comment>
<dbReference type="RefSeq" id="WP_090213108.1">
    <property type="nucleotide sequence ID" value="NZ_LT629780.1"/>
</dbReference>
<dbReference type="Proteomes" id="UP000243063">
    <property type="component" value="Chromosome I"/>
</dbReference>
<keyword evidence="1" id="KW-0378">Hydrolase</keyword>
<evidence type="ECO:0000256" key="1">
    <source>
        <dbReference type="PIRNR" id="PIRNR006162"/>
    </source>
</evidence>
<keyword evidence="1" id="KW-1003">Cell membrane</keyword>
<dbReference type="InterPro" id="IPR036681">
    <property type="entry name" value="PgpA-like_sf"/>
</dbReference>
<keyword evidence="1 2" id="KW-0812">Transmembrane</keyword>
<keyword evidence="1 2" id="KW-0472">Membrane</keyword>
<protein>
    <recommendedName>
        <fullName evidence="1">Phosphatidylglycerophosphatase A</fullName>
        <ecNumber evidence="1">3.1.3.27</ecNumber>
    </recommendedName>
    <alternativeName>
        <fullName evidence="1">Phosphatidylglycerolphosphate phosphatase A</fullName>
    </alternativeName>
</protein>
<dbReference type="GO" id="GO:0005886">
    <property type="term" value="C:plasma membrane"/>
    <property type="evidence" value="ECO:0007669"/>
    <property type="project" value="UniProtKB-SubCell"/>
</dbReference>
<keyword evidence="1" id="KW-0595">Phospholipid degradation</keyword>
<dbReference type="GO" id="GO:0046872">
    <property type="term" value="F:metal ion binding"/>
    <property type="evidence" value="ECO:0007669"/>
    <property type="project" value="UniProtKB-KW"/>
</dbReference>
<reference evidence="5" key="1">
    <citation type="submission" date="2016-10" db="EMBL/GenBank/DDBJ databases">
        <authorList>
            <person name="Varghese N."/>
            <person name="Submissions S."/>
        </authorList>
    </citation>
    <scope>NUCLEOTIDE SEQUENCE [LARGE SCALE GENOMIC DNA]</scope>
    <source>
        <strain evidence="5">CCTCC 2012022</strain>
    </source>
</reference>
<comment type="pathway">
    <text evidence="1">Phospholipid metabolism; phosphatidylglycerol biosynthesis; phosphatidylglycerol from CDP-diacylglycerol: step 2/2.</text>
</comment>
<dbReference type="SUPFAM" id="SSF101307">
    <property type="entry name" value="YutG-like"/>
    <property type="match status" value="1"/>
</dbReference>